<evidence type="ECO:0000313" key="3">
    <source>
        <dbReference type="Proteomes" id="UP000077868"/>
    </source>
</evidence>
<feature type="transmembrane region" description="Helical" evidence="1">
    <location>
        <begin position="30"/>
        <end position="46"/>
    </location>
</feature>
<evidence type="ECO:0000313" key="2">
    <source>
        <dbReference type="EMBL" id="ANH38574.1"/>
    </source>
</evidence>
<proteinExistence type="predicted"/>
<dbReference type="PATRIC" id="fig|1300347.3.peg.2144"/>
<sequence>MTRLALALALLVAGAAIGLAALVVHATAWGLPLGAAAAVAVLVALPPGVATRLPYALGLTGLFVYAARARPEGDYLVGADPRGYGLLLVAVVVLVGAVVSVPHRRFNAVDNGL</sequence>
<evidence type="ECO:0000256" key="1">
    <source>
        <dbReference type="SAM" id="Phobius"/>
    </source>
</evidence>
<keyword evidence="1" id="KW-0812">Transmembrane</keyword>
<dbReference type="STRING" id="1300347.I601_2149"/>
<dbReference type="RefSeq" id="WP_068109232.1">
    <property type="nucleotide sequence ID" value="NZ_CP015079.1"/>
</dbReference>
<accession>A0A1A9GJY8</accession>
<gene>
    <name evidence="2" type="ORF">I601_2149</name>
</gene>
<dbReference type="AlphaFoldDB" id="A0A1A9GJY8"/>
<keyword evidence="1" id="KW-0472">Membrane</keyword>
<organism evidence="2 3">
    <name type="scientific">Nocardioides dokdonensis FR1436</name>
    <dbReference type="NCBI Taxonomy" id="1300347"/>
    <lineage>
        <taxon>Bacteria</taxon>
        <taxon>Bacillati</taxon>
        <taxon>Actinomycetota</taxon>
        <taxon>Actinomycetes</taxon>
        <taxon>Propionibacteriales</taxon>
        <taxon>Nocardioidaceae</taxon>
        <taxon>Nocardioides</taxon>
    </lineage>
</organism>
<keyword evidence="3" id="KW-1185">Reference proteome</keyword>
<dbReference type="EMBL" id="CP015079">
    <property type="protein sequence ID" value="ANH38574.1"/>
    <property type="molecule type" value="Genomic_DNA"/>
</dbReference>
<protein>
    <submittedName>
        <fullName evidence="2">Uncharacterized protein</fullName>
    </submittedName>
</protein>
<feature type="transmembrane region" description="Helical" evidence="1">
    <location>
        <begin position="83"/>
        <end position="101"/>
    </location>
</feature>
<dbReference type="KEGG" id="ndk:I601_2149"/>
<name>A0A1A9GJY8_9ACTN</name>
<keyword evidence="1" id="KW-1133">Transmembrane helix</keyword>
<dbReference type="Proteomes" id="UP000077868">
    <property type="component" value="Chromosome"/>
</dbReference>
<reference evidence="2 3" key="1">
    <citation type="submission" date="2016-03" db="EMBL/GenBank/DDBJ databases">
        <title>Complete genome sequence of a soil Actinobacterium, Nocardioides dokdonensis FR1436.</title>
        <authorList>
            <person name="Kwon S.-K."/>
            <person name="Kim K."/>
            <person name="Kim J.F."/>
        </authorList>
    </citation>
    <scope>NUCLEOTIDE SEQUENCE [LARGE SCALE GENOMIC DNA]</scope>
    <source>
        <strain evidence="2 3">FR1436</strain>
    </source>
</reference>